<proteinExistence type="predicted"/>
<dbReference type="AlphaFoldDB" id="X1N193"/>
<dbReference type="EMBL" id="BARV01032770">
    <property type="protein sequence ID" value="GAI37792.1"/>
    <property type="molecule type" value="Genomic_DNA"/>
</dbReference>
<feature type="non-terminal residue" evidence="1">
    <location>
        <position position="249"/>
    </location>
</feature>
<organism evidence="1">
    <name type="scientific">marine sediment metagenome</name>
    <dbReference type="NCBI Taxonomy" id="412755"/>
    <lineage>
        <taxon>unclassified sequences</taxon>
        <taxon>metagenomes</taxon>
        <taxon>ecological metagenomes</taxon>
    </lineage>
</organism>
<comment type="caution">
    <text evidence="1">The sequence shown here is derived from an EMBL/GenBank/DDBJ whole genome shotgun (WGS) entry which is preliminary data.</text>
</comment>
<evidence type="ECO:0000313" key="1">
    <source>
        <dbReference type="EMBL" id="GAI37792.1"/>
    </source>
</evidence>
<protein>
    <submittedName>
        <fullName evidence="1">Uncharacterized protein</fullName>
    </submittedName>
</protein>
<sequence>GAYSAGALPKISGTSNDATAGVDHIEITIRDTADGKFYDGSSWQFDVEENEGLYWITIDTSAEGGETVTWTYNNPGWVDGKYYRIKAKGYDKINNESPISTHTFIYDTTKPSSTITQIKEIDTWSPLTKIYFTTCTAIQGNAKDIFSTANSSVAANEIYLVIIRDQDEDEIVESNGDDWIWDWNISTWTIFTGVSTDNIPFPSDAWGKGTCGKRINTTWEKDTSQLKWKSGKLYFAKTKVVDCAGNVQE</sequence>
<reference evidence="1" key="1">
    <citation type="journal article" date="2014" name="Front. Microbiol.">
        <title>High frequency of phylogenetically diverse reductive dehalogenase-homologous genes in deep subseafloor sedimentary metagenomes.</title>
        <authorList>
            <person name="Kawai M."/>
            <person name="Futagami T."/>
            <person name="Toyoda A."/>
            <person name="Takaki Y."/>
            <person name="Nishi S."/>
            <person name="Hori S."/>
            <person name="Arai W."/>
            <person name="Tsubouchi T."/>
            <person name="Morono Y."/>
            <person name="Uchiyama I."/>
            <person name="Ito T."/>
            <person name="Fujiyama A."/>
            <person name="Inagaki F."/>
            <person name="Takami H."/>
        </authorList>
    </citation>
    <scope>NUCLEOTIDE SEQUENCE</scope>
    <source>
        <strain evidence="1">Expedition CK06-06</strain>
    </source>
</reference>
<feature type="non-terminal residue" evidence="1">
    <location>
        <position position="1"/>
    </location>
</feature>
<accession>X1N193</accession>
<name>X1N193_9ZZZZ</name>
<gene>
    <name evidence="1" type="ORF">S06H3_51621</name>
</gene>